<reference evidence="1 2" key="1">
    <citation type="submission" date="2019-03" db="EMBL/GenBank/DDBJ databases">
        <title>Genomic Encyclopedia of Type Strains, Phase IV (KMG-IV): sequencing the most valuable type-strain genomes for metagenomic binning, comparative biology and taxonomic classification.</title>
        <authorList>
            <person name="Goeker M."/>
        </authorList>
    </citation>
    <scope>NUCLEOTIDE SEQUENCE [LARGE SCALE GENOMIC DNA]</scope>
    <source>
        <strain evidence="1 2">DSM 44684</strain>
    </source>
</reference>
<evidence type="ECO:0000313" key="2">
    <source>
        <dbReference type="Proteomes" id="UP000294856"/>
    </source>
</evidence>
<dbReference type="Pfam" id="PF08713">
    <property type="entry name" value="DNA_alkylation"/>
    <property type="match status" value="1"/>
</dbReference>
<dbReference type="Gene3D" id="1.25.10.90">
    <property type="match status" value="1"/>
</dbReference>
<dbReference type="OrthoDB" id="9775346at2"/>
<sequence length="257" mass="28945">MRSKPADPEVRVSELPTAAQVREALADLANPTDAQHLQRFFKTGPGEYGEGDIFLGIRVPVTRKVAKRFPTLPLSQIDELLDSPLHEERLAALFILNARFAAASKPRALDDKARREMVDLYLAALRRGRINNWDLVDASAEHIIGPWLLDKDRTLLVELAEQDSLWERRVALLSTFAFIKAGDPSTTLELAEILQADRRDLIQKALGWMLREIGKRVDRTALTDFLNENAPGLGRTALSYATEHLDPEQRAAYRAMR</sequence>
<dbReference type="STRING" id="1210063.GCA_001612665_02702"/>
<dbReference type="AlphaFoldDB" id="A0A4R1G1J7"/>
<accession>A0A4R1G1J7</accession>
<organism evidence="1 2">
    <name type="scientific">Nocardia alba</name>
    <dbReference type="NCBI Taxonomy" id="225051"/>
    <lineage>
        <taxon>Bacteria</taxon>
        <taxon>Bacillati</taxon>
        <taxon>Actinomycetota</taxon>
        <taxon>Actinomycetes</taxon>
        <taxon>Mycobacteriales</taxon>
        <taxon>Nocardiaceae</taxon>
        <taxon>Nocardia</taxon>
    </lineage>
</organism>
<dbReference type="Proteomes" id="UP000294856">
    <property type="component" value="Unassembled WGS sequence"/>
</dbReference>
<dbReference type="EMBL" id="SMFR01000001">
    <property type="protein sequence ID" value="TCK00113.1"/>
    <property type="molecule type" value="Genomic_DNA"/>
</dbReference>
<evidence type="ECO:0000313" key="1">
    <source>
        <dbReference type="EMBL" id="TCK00113.1"/>
    </source>
</evidence>
<dbReference type="CDD" id="cd06561">
    <property type="entry name" value="AlkD_like"/>
    <property type="match status" value="1"/>
</dbReference>
<protein>
    <submittedName>
        <fullName evidence="1">3-methyladenine DNA glycosylase AlkD</fullName>
    </submittedName>
</protein>
<keyword evidence="2" id="KW-1185">Reference proteome</keyword>
<dbReference type="SUPFAM" id="SSF48371">
    <property type="entry name" value="ARM repeat"/>
    <property type="match status" value="1"/>
</dbReference>
<name>A0A4R1G1J7_9NOCA</name>
<gene>
    <name evidence="1" type="ORF">DFR71_1105</name>
</gene>
<dbReference type="InterPro" id="IPR014825">
    <property type="entry name" value="DNA_alkylation"/>
</dbReference>
<comment type="caution">
    <text evidence="1">The sequence shown here is derived from an EMBL/GenBank/DDBJ whole genome shotgun (WGS) entry which is preliminary data.</text>
</comment>
<proteinExistence type="predicted"/>
<dbReference type="PANTHER" id="PTHR34070">
    <property type="entry name" value="ARMADILLO-TYPE FOLD"/>
    <property type="match status" value="1"/>
</dbReference>
<dbReference type="InterPro" id="IPR016024">
    <property type="entry name" value="ARM-type_fold"/>
</dbReference>
<dbReference type="PANTHER" id="PTHR34070:SF1">
    <property type="entry name" value="DNA ALKYLATION REPAIR PROTEIN"/>
    <property type="match status" value="1"/>
</dbReference>
<dbReference type="RefSeq" id="WP_067449642.1">
    <property type="nucleotide sequence ID" value="NZ_SMFR01000001.1"/>
</dbReference>